<protein>
    <submittedName>
        <fullName evidence="2">Uncharacterized protein</fullName>
    </submittedName>
</protein>
<evidence type="ECO:0000313" key="3">
    <source>
        <dbReference type="Proteomes" id="UP001487740"/>
    </source>
</evidence>
<feature type="compositionally biased region" description="Low complexity" evidence="1">
    <location>
        <begin position="87"/>
        <end position="99"/>
    </location>
</feature>
<sequence length="219" mass="24449">MDFQPPPDLCKNLNPLRRPPHPQDPHTPPGPPHTSRGYLKIERLTIYQQKDLSDPPQAPRTPLEDLHTHKTPTHLQGPPQDRRIKYSPTITSRRPSPSSQDPLEDPQTPPGPPHTPRGLAEGRTGHVDCFSAVRLGKRGGAQRRPMERGPKGEVMGDGVYEGDRKGEKCDVWTAGDLRDKGRFGLSCLEAEMSWSANEWLASSDREVLDVVSCYCKCNQ</sequence>
<gene>
    <name evidence="2" type="ORF">O3P69_014385</name>
</gene>
<dbReference type="Proteomes" id="UP001487740">
    <property type="component" value="Unassembled WGS sequence"/>
</dbReference>
<comment type="caution">
    <text evidence="2">The sequence shown here is derived from an EMBL/GenBank/DDBJ whole genome shotgun (WGS) entry which is preliminary data.</text>
</comment>
<keyword evidence="3" id="KW-1185">Reference proteome</keyword>
<proteinExistence type="predicted"/>
<name>A0AAW0TDR6_SCYPA</name>
<dbReference type="AlphaFoldDB" id="A0AAW0TDR6"/>
<dbReference type="EMBL" id="JARAKH010000034">
    <property type="protein sequence ID" value="KAK8384801.1"/>
    <property type="molecule type" value="Genomic_DNA"/>
</dbReference>
<feature type="region of interest" description="Disordered" evidence="1">
    <location>
        <begin position="138"/>
        <end position="159"/>
    </location>
</feature>
<reference evidence="2 3" key="1">
    <citation type="submission" date="2023-03" db="EMBL/GenBank/DDBJ databases">
        <title>High-quality genome of Scylla paramamosain provides insights in environmental adaptation.</title>
        <authorList>
            <person name="Zhang L."/>
        </authorList>
    </citation>
    <scope>NUCLEOTIDE SEQUENCE [LARGE SCALE GENOMIC DNA]</scope>
    <source>
        <strain evidence="2">LZ_2023a</strain>
        <tissue evidence="2">Muscle</tissue>
    </source>
</reference>
<accession>A0AAW0TDR6</accession>
<feature type="region of interest" description="Disordered" evidence="1">
    <location>
        <begin position="1"/>
        <end position="123"/>
    </location>
</feature>
<evidence type="ECO:0000313" key="2">
    <source>
        <dbReference type="EMBL" id="KAK8384801.1"/>
    </source>
</evidence>
<evidence type="ECO:0000256" key="1">
    <source>
        <dbReference type="SAM" id="MobiDB-lite"/>
    </source>
</evidence>
<organism evidence="2 3">
    <name type="scientific">Scylla paramamosain</name>
    <name type="common">Mud crab</name>
    <dbReference type="NCBI Taxonomy" id="85552"/>
    <lineage>
        <taxon>Eukaryota</taxon>
        <taxon>Metazoa</taxon>
        <taxon>Ecdysozoa</taxon>
        <taxon>Arthropoda</taxon>
        <taxon>Crustacea</taxon>
        <taxon>Multicrustacea</taxon>
        <taxon>Malacostraca</taxon>
        <taxon>Eumalacostraca</taxon>
        <taxon>Eucarida</taxon>
        <taxon>Decapoda</taxon>
        <taxon>Pleocyemata</taxon>
        <taxon>Brachyura</taxon>
        <taxon>Eubrachyura</taxon>
        <taxon>Portunoidea</taxon>
        <taxon>Portunidae</taxon>
        <taxon>Portuninae</taxon>
        <taxon>Scylla</taxon>
    </lineage>
</organism>